<dbReference type="Pfam" id="PF04082">
    <property type="entry name" value="Fungal_trans"/>
    <property type="match status" value="1"/>
</dbReference>
<dbReference type="InterPro" id="IPR001138">
    <property type="entry name" value="Zn2Cys6_DnaBD"/>
</dbReference>
<dbReference type="CDD" id="cd00067">
    <property type="entry name" value="GAL4"/>
    <property type="match status" value="1"/>
</dbReference>
<protein>
    <recommendedName>
        <fullName evidence="7">Zn(2)-C6 fungal-type domain-containing protein</fullName>
    </recommendedName>
</protein>
<comment type="caution">
    <text evidence="8">The sequence shown here is derived from an EMBL/GenBank/DDBJ whole genome shotgun (WGS) entry which is preliminary data.</text>
</comment>
<dbReference type="Pfam" id="PF00172">
    <property type="entry name" value="Zn_clus"/>
    <property type="match status" value="1"/>
</dbReference>
<dbReference type="OrthoDB" id="424974at2759"/>
<dbReference type="GO" id="GO:0006351">
    <property type="term" value="P:DNA-templated transcription"/>
    <property type="evidence" value="ECO:0007669"/>
    <property type="project" value="InterPro"/>
</dbReference>
<evidence type="ECO:0000256" key="3">
    <source>
        <dbReference type="ARBA" id="ARBA00023125"/>
    </source>
</evidence>
<keyword evidence="2" id="KW-0805">Transcription regulation</keyword>
<reference evidence="8" key="1">
    <citation type="submission" date="2021-07" db="EMBL/GenBank/DDBJ databases">
        <authorList>
            <person name="Branca A.L. A."/>
        </authorList>
    </citation>
    <scope>NUCLEOTIDE SEQUENCE</scope>
</reference>
<dbReference type="InterPro" id="IPR051127">
    <property type="entry name" value="Fungal_SecMet_Regulators"/>
</dbReference>
<dbReference type="InterPro" id="IPR007219">
    <property type="entry name" value="XnlR_reg_dom"/>
</dbReference>
<dbReference type="EMBL" id="CAJVPA010000211">
    <property type="protein sequence ID" value="CAG8405309.1"/>
    <property type="molecule type" value="Genomic_DNA"/>
</dbReference>
<keyword evidence="3" id="KW-0238">DNA-binding</keyword>
<dbReference type="SMART" id="SM00066">
    <property type="entry name" value="GAL4"/>
    <property type="match status" value="1"/>
</dbReference>
<name>A0A9W4NPP2_9EURO</name>
<evidence type="ECO:0000256" key="2">
    <source>
        <dbReference type="ARBA" id="ARBA00023015"/>
    </source>
</evidence>
<gene>
    <name evidence="8" type="ORF">PSALAMII_LOCUS8579</name>
</gene>
<dbReference type="GO" id="GO:0000978">
    <property type="term" value="F:RNA polymerase II cis-regulatory region sequence-specific DNA binding"/>
    <property type="evidence" value="ECO:0007669"/>
    <property type="project" value="TreeGrafter"/>
</dbReference>
<dbReference type="AlphaFoldDB" id="A0A9W4NPP2"/>
<evidence type="ECO:0000313" key="9">
    <source>
        <dbReference type="Proteomes" id="UP001152646"/>
    </source>
</evidence>
<proteinExistence type="predicted"/>
<accession>A0A9W4NPP2</accession>
<dbReference type="Proteomes" id="UP001152646">
    <property type="component" value="Unassembled WGS sequence"/>
</dbReference>
<organism evidence="8 9">
    <name type="scientific">Penicillium salamii</name>
    <dbReference type="NCBI Taxonomy" id="1612424"/>
    <lineage>
        <taxon>Eukaryota</taxon>
        <taxon>Fungi</taxon>
        <taxon>Dikarya</taxon>
        <taxon>Ascomycota</taxon>
        <taxon>Pezizomycotina</taxon>
        <taxon>Eurotiomycetes</taxon>
        <taxon>Eurotiomycetidae</taxon>
        <taxon>Eurotiales</taxon>
        <taxon>Aspergillaceae</taxon>
        <taxon>Penicillium</taxon>
    </lineage>
</organism>
<dbReference type="PROSITE" id="PS50048">
    <property type="entry name" value="ZN2_CY6_FUNGAL_2"/>
    <property type="match status" value="1"/>
</dbReference>
<dbReference type="SMART" id="SM00906">
    <property type="entry name" value="Fungal_trans"/>
    <property type="match status" value="1"/>
</dbReference>
<dbReference type="PANTHER" id="PTHR47424:SF3">
    <property type="entry name" value="REGULATORY PROTEIN GAL4"/>
    <property type="match status" value="1"/>
</dbReference>
<sequence>MSPKASGNLKTRARTRPKIALACDSCRERKIRCDGIKPICGPCVRRSYRNDQCVYNTENSRSTSRDDSPNGLASGHILPCTRSGRNDSHTGSLVEKTTDLYESPLFDEDQGRITGMGQMILSEAEREDRRRSTRFQFYGTPSTASLMRFAYQSMPSRPTGGCNAESAYNKLQDTSTTYRMEDFSLPPRAFADHLVKRFFEKIYILYPLFHRPAFETAYQNLWCGEDAPNIPPPTDLQIGIGSKTESEPTSIVFLCALNVIFALGCQFADLASGQAESVANSFFLRAKHFIGLDFLDINTLGVVQSLLLTALYLQSSPYPSRCWHSVGNACRVAFGLGLHKSDILATLTPLESEIRRRTWHGCVIMDITLSMTYGRPSMTSHLARVPTLDGIELSGHQKDPSEPSLMAFYIEAIRLYDILDNILADVYNAWRGRLCQDNLPSPTLSTKSLQIVLEVERELLLFKANVPCFLKWTNGTHSTPSLPEPNMAIAQQRNVLHARYMHLQILLYRPIFIQIYSKRESSSGPELQNVSSSQSIEMQSNLYSSMFCQCAEACVTAAVDLTHLVRETYQTDCSDAWWYNGFYTSTAAMVLLMALSTP</sequence>
<dbReference type="Gene3D" id="4.10.240.10">
    <property type="entry name" value="Zn(2)-C6 fungal-type DNA-binding domain"/>
    <property type="match status" value="1"/>
</dbReference>
<evidence type="ECO:0000256" key="4">
    <source>
        <dbReference type="ARBA" id="ARBA00023163"/>
    </source>
</evidence>
<dbReference type="GO" id="GO:0000435">
    <property type="term" value="P:positive regulation of transcription from RNA polymerase II promoter by galactose"/>
    <property type="evidence" value="ECO:0007669"/>
    <property type="project" value="TreeGrafter"/>
</dbReference>
<evidence type="ECO:0000259" key="7">
    <source>
        <dbReference type="PROSITE" id="PS50048"/>
    </source>
</evidence>
<dbReference type="SUPFAM" id="SSF57701">
    <property type="entry name" value="Zn2/Cys6 DNA-binding domain"/>
    <property type="match status" value="1"/>
</dbReference>
<evidence type="ECO:0000256" key="1">
    <source>
        <dbReference type="ARBA" id="ARBA00022723"/>
    </source>
</evidence>
<dbReference type="GO" id="GO:0005634">
    <property type="term" value="C:nucleus"/>
    <property type="evidence" value="ECO:0007669"/>
    <property type="project" value="TreeGrafter"/>
</dbReference>
<keyword evidence="4" id="KW-0804">Transcription</keyword>
<feature type="domain" description="Zn(2)-C6 fungal-type" evidence="7">
    <location>
        <begin position="22"/>
        <end position="55"/>
    </location>
</feature>
<dbReference type="PANTHER" id="PTHR47424">
    <property type="entry name" value="REGULATORY PROTEIN GAL4"/>
    <property type="match status" value="1"/>
</dbReference>
<dbReference type="CDD" id="cd12148">
    <property type="entry name" value="fungal_TF_MHR"/>
    <property type="match status" value="1"/>
</dbReference>
<evidence type="ECO:0000313" key="8">
    <source>
        <dbReference type="EMBL" id="CAG8405309.1"/>
    </source>
</evidence>
<evidence type="ECO:0000256" key="5">
    <source>
        <dbReference type="ARBA" id="ARBA00023242"/>
    </source>
</evidence>
<feature type="region of interest" description="Disordered" evidence="6">
    <location>
        <begin position="57"/>
        <end position="94"/>
    </location>
</feature>
<dbReference type="GO" id="GO:0008270">
    <property type="term" value="F:zinc ion binding"/>
    <property type="evidence" value="ECO:0007669"/>
    <property type="project" value="InterPro"/>
</dbReference>
<evidence type="ECO:0000256" key="6">
    <source>
        <dbReference type="SAM" id="MobiDB-lite"/>
    </source>
</evidence>
<keyword evidence="1" id="KW-0479">Metal-binding</keyword>
<keyword evidence="5" id="KW-0539">Nucleus</keyword>
<dbReference type="InterPro" id="IPR036864">
    <property type="entry name" value="Zn2-C6_fun-type_DNA-bd_sf"/>
</dbReference>
<dbReference type="GO" id="GO:0000981">
    <property type="term" value="F:DNA-binding transcription factor activity, RNA polymerase II-specific"/>
    <property type="evidence" value="ECO:0007669"/>
    <property type="project" value="InterPro"/>
</dbReference>